<evidence type="ECO:0000259" key="8">
    <source>
        <dbReference type="PROSITE" id="PS52004"/>
    </source>
</evidence>
<dbReference type="PROSITE" id="PS00606">
    <property type="entry name" value="KS3_1"/>
    <property type="match status" value="1"/>
</dbReference>
<dbReference type="InterPro" id="IPR057326">
    <property type="entry name" value="KR_dom"/>
</dbReference>
<dbReference type="InterPro" id="IPR014043">
    <property type="entry name" value="Acyl_transferase_dom"/>
</dbReference>
<dbReference type="GO" id="GO:0004312">
    <property type="term" value="F:fatty acid synthase activity"/>
    <property type="evidence" value="ECO:0007669"/>
    <property type="project" value="TreeGrafter"/>
</dbReference>
<dbReference type="InterPro" id="IPR020841">
    <property type="entry name" value="PKS_Beta-ketoAc_synthase_dom"/>
</dbReference>
<dbReference type="Gene3D" id="3.40.366.10">
    <property type="entry name" value="Malonyl-Coenzyme A Acyl Carrier Protein, domain 2"/>
    <property type="match status" value="1"/>
</dbReference>
<dbReference type="InterPro" id="IPR011032">
    <property type="entry name" value="GroES-like_sf"/>
</dbReference>
<feature type="domain" description="PKS/mFAS DH" evidence="9">
    <location>
        <begin position="955"/>
        <end position="1237"/>
    </location>
</feature>
<dbReference type="GO" id="GO:0032259">
    <property type="term" value="P:methylation"/>
    <property type="evidence" value="ECO:0007669"/>
    <property type="project" value="UniProtKB-KW"/>
</dbReference>
<protein>
    <submittedName>
        <fullName evidence="10">Fum1p</fullName>
    </submittedName>
</protein>
<feature type="active site" description="Proton donor; for dehydratase activity" evidence="6">
    <location>
        <position position="1154"/>
    </location>
</feature>
<comment type="caution">
    <text evidence="10">The sequence shown here is derived from an EMBL/GenBank/DDBJ whole genome shotgun (WGS) entry which is preliminary data.</text>
</comment>
<dbReference type="SUPFAM" id="SSF50129">
    <property type="entry name" value="GroES-like"/>
    <property type="match status" value="1"/>
</dbReference>
<gene>
    <name evidence="10" type="ORF">N7494_011885</name>
</gene>
<dbReference type="InterPro" id="IPR032821">
    <property type="entry name" value="PKS_assoc"/>
</dbReference>
<dbReference type="Pfam" id="PF16197">
    <property type="entry name" value="KAsynt_C_assoc"/>
    <property type="match status" value="1"/>
</dbReference>
<dbReference type="CDD" id="cd02440">
    <property type="entry name" value="AdoMet_MTases"/>
    <property type="match status" value="1"/>
</dbReference>
<dbReference type="SUPFAM" id="SSF52151">
    <property type="entry name" value="FabD/lysophospholipase-like"/>
    <property type="match status" value="1"/>
</dbReference>
<dbReference type="Pfam" id="PF21089">
    <property type="entry name" value="PKS_DH_N"/>
    <property type="match status" value="1"/>
</dbReference>
<dbReference type="Proteomes" id="UP001220324">
    <property type="component" value="Unassembled WGS sequence"/>
</dbReference>
<dbReference type="EMBL" id="JAQIZZ010000008">
    <property type="protein sequence ID" value="KAJ5525235.1"/>
    <property type="molecule type" value="Genomic_DNA"/>
</dbReference>
<dbReference type="PROSITE" id="PS50075">
    <property type="entry name" value="CARRIER"/>
    <property type="match status" value="1"/>
</dbReference>
<dbReference type="InterPro" id="IPR018201">
    <property type="entry name" value="Ketoacyl_synth_AS"/>
</dbReference>
<dbReference type="Gene3D" id="3.40.47.10">
    <property type="match status" value="1"/>
</dbReference>
<dbReference type="CDD" id="cd05274">
    <property type="entry name" value="KR_FAS_SDR_x"/>
    <property type="match status" value="1"/>
</dbReference>
<dbReference type="PROSITE" id="PS52004">
    <property type="entry name" value="KS3_2"/>
    <property type="match status" value="1"/>
</dbReference>
<evidence type="ECO:0000256" key="5">
    <source>
        <dbReference type="ARBA" id="ARBA00023268"/>
    </source>
</evidence>
<sequence length="2507" mass="277654">MSLPDPLAPNEILHKSNQQFGSEHSEHLESLELKVPALAINHTSFCKEPGTKEHASNLPEGARWHSNSGEPIAIVGMGLRLPGGVSSPDEFWKFLIEKKDGLCEVPETRYNLDSFYSDSKPHSVKTRKGYFLKEDPALFDAEFFSINKFEAERMDPQQRQLMEVVWECLESAGETNWRGKEIGCFVGVYGEDWLELASKDFQDTDRYHVLGTGQFALSNRISYEYDFQGPSMTLQTGCSSSLVGLHEACQAIYSGECTSAIVGGTNLIFSPTMTTTMSDNMVLSPSGICRTFDGKADGYGRGEAINAIYIKPLKDAIREKDPVRAVIRATSTNCDGHTPSITTPGSISQERLIRKAYEKARIDDITQTAFFECHGTGTTVGDTAETSVVAKIFGEKGIVIGSVKPNVGHSEGASGVTSVIKAALALERNQIPPNIFFDSPNPSIPWKEANLQVPTSTMAWPMDRRERISVNCFGIGGANAHVVMESMAAYCGQGPNTQELTQSLGNESHLLPVSAMSQESLQQRVQDIVDYANNYSALLPDLAHTLGERREHMKHRAFAVMHSGKPIDQSAFMTSQMMSADLVFVFTGQGAQWPGMGKDLMDTFESFRKDIQNMDIALQKLESPPSWSLQDELAKMGGESRVNQAGYSQPLCTAVQVGIVNLLQQMGVRPLSVVGHSSGEIAAAYAAGAITATSAIIIAYYRGKAIQSQDGKGAMVAIGLGRQAILPYLEKGAVLACENSPENITLSGDIEVIRNITAKVKKDFPDILCRPLRVNTAYHSHHMLGIGNSYQLSIATHLEFQETMLPFFSSVTSTIITNPRDLNETYWRQNLQAPVLFLDAITATFKNTEVAQMFLEIGPHSALAGPLRQIFKSVAHKNDPIYIPTMTRYVEDSRSQLLHTLGCIHMNGGNIDFSAANGDGMVLTNLPTYPWLHKSRHWHESRLAREWRQQKSPHHEILGARVAESSDLEPSWRNMLRLENVPWIWDHVLQGNVMFPAAGYISMAGEAIRQLNPDAEDYTIKQFVLKSPLLMEDEQAVEIFTTLRRKKYNDIAESEWYVFTITAYDGKAWTKHCQGQVRAGYDYPPVTSEIKPNIRPVNADQWYRYLSKYGVSYGPIFRGLTKIFAHPVEYQANATVFDPKQYASRYTMHPIVIDQTLQLLSVASANGIARRIDRFAIPAAIGHIYIGGNAPEMQIESIMTRNETGIITGSSYVIANGINLLSINQATFFTVQDQPVNNTSVPLVSEIRWTPDIDFTSPSSWVTPPVISQKEREFRQDVFPASFLYILETASRIASCTPKEPHMINYKSWVTTEASKILSGTYNNLPGGSACIEMSSNDRISALHDKAMKYENDADYSGGASALQAVFENCVELASGTKSSLDILMEDETLRKYYECINAAPLWFEFLQLLGNTNPSLRILEVGAGTGTATKNALDDLKSPEGVCLYSKYVFTDISAGFTIAAQKEFAAYENLEFKILDISRDVEDQGFEPHSFDLVIASNVLHATPSLKTTLQNVHKLLSPTGKLLLFEMCPDYKLTDYVMGALPGWWIGKDDQRAERPYVSPERWDCELQEAGFTGCEALAHDFEQPFQHNFTMISGVSVDVNKERRQVFIVHNGDPSGWASEVASKMSKNGHVVKWGTLEDNTPADRNQDLIFLLDIDEPFLYNLSEEVFVRFQNYILTVENNRIIWVTHSSQIRCNDPRYGLTLGFSRNLRRELGIDISTFETDAFDATAANSLCLVYEKIKHSREIEDTNPEYEFSHCLGSVHVGRCHWGDMLGDSEVTLPEPMEKGVRKLEIGSTGLLDTMHWIQCPEERLAKDRIEIDMRKIGVNFRDLMVAMGLVGHKDQIGFEGSGFIRRVGSNVKDFSPGDRVIVCYKGVFKTRITIDPEHCWKIPDGISLADAASMPTVYVTAIYSLIELGNLQKDQTVLIHSACGGVGLASIQICKNIGAEIFATVGSEEKVQYLMENFGIPRSHIFNSRNKTFLPDLLRETNGRGADIVLNSLAGELLHASWECVASRGKMIELGKRDFLTNGTLSMAPFLRNRAFYGVDVLSLTEESPQYVTKLLLHATELCEQGKVKPIRPLMTFPANKVIDAFRYMQQGVHMGKIVIEIPDDISELEISNSAPAASFSPLGSYLLVGGLGGLGRTISTWMVENGARYLIFLSRSAGQSENDQAYIRELEAQGCHVQTVAGDVTKLSDVQNAVSKCIKPVAGVFQLSVKLTDRTFEKMKFEDWTSALAPKVNGTWNLHRAVEKENLDFFVVFGSLVGVVGNNGQINYAAANTFLDSFTQYRRNLGLASSAIALGPVEDVGIVSRNPELLHAVRAVGSYLLDEGDVVKGLEAAINRSSVKQVVHNASVIVGLTPSKASAGSTICPNWETEARYSLHRNIESTQNVGTELKSDNLRALVAKIEENPDILDDPETELTISREIGKLITQHMANAEDMNDEQIAQVAIDSLMSIEIRGWIRRNLGLEISLAEISKAGTVGSLATLAVENLRAKYQKP</sequence>
<evidence type="ECO:0000256" key="1">
    <source>
        <dbReference type="ARBA" id="ARBA00022450"/>
    </source>
</evidence>
<dbReference type="GO" id="GO:1901336">
    <property type="term" value="P:lactone biosynthetic process"/>
    <property type="evidence" value="ECO:0007669"/>
    <property type="project" value="UniProtKB-ARBA"/>
</dbReference>
<dbReference type="PANTHER" id="PTHR43775">
    <property type="entry name" value="FATTY ACID SYNTHASE"/>
    <property type="match status" value="1"/>
</dbReference>
<dbReference type="Pfam" id="PF00109">
    <property type="entry name" value="ketoacyl-synt"/>
    <property type="match status" value="1"/>
</dbReference>
<dbReference type="InterPro" id="IPR049551">
    <property type="entry name" value="PKS_DH_C"/>
</dbReference>
<feature type="region of interest" description="C-terminal hotdog fold" evidence="6">
    <location>
        <begin position="1094"/>
        <end position="1237"/>
    </location>
</feature>
<dbReference type="InterPro" id="IPR014030">
    <property type="entry name" value="Ketoacyl_synth_N"/>
</dbReference>
<dbReference type="InterPro" id="IPR049552">
    <property type="entry name" value="PKS_DH_N"/>
</dbReference>
<dbReference type="InterPro" id="IPR029063">
    <property type="entry name" value="SAM-dependent_MTases_sf"/>
</dbReference>
<dbReference type="Gene3D" id="3.40.50.720">
    <property type="entry name" value="NAD(P)-binding Rossmann-like Domain"/>
    <property type="match status" value="2"/>
</dbReference>
<dbReference type="Pfam" id="PF14765">
    <property type="entry name" value="PS-DH"/>
    <property type="match status" value="1"/>
</dbReference>
<dbReference type="GO" id="GO:0016491">
    <property type="term" value="F:oxidoreductase activity"/>
    <property type="evidence" value="ECO:0007669"/>
    <property type="project" value="InterPro"/>
</dbReference>
<proteinExistence type="predicted"/>
<dbReference type="Gene3D" id="3.30.70.3290">
    <property type="match status" value="1"/>
</dbReference>
<evidence type="ECO:0000313" key="10">
    <source>
        <dbReference type="EMBL" id="KAJ5525235.1"/>
    </source>
</evidence>
<dbReference type="InterPro" id="IPR014031">
    <property type="entry name" value="Ketoacyl_synth_C"/>
</dbReference>
<dbReference type="InterPro" id="IPR049900">
    <property type="entry name" value="PKS_mFAS_DH"/>
</dbReference>
<dbReference type="SUPFAM" id="SSF51735">
    <property type="entry name" value="NAD(P)-binding Rossmann-fold domains"/>
    <property type="match status" value="2"/>
</dbReference>
<dbReference type="InterPro" id="IPR013154">
    <property type="entry name" value="ADH-like_N"/>
</dbReference>
<dbReference type="Pfam" id="PF00550">
    <property type="entry name" value="PP-binding"/>
    <property type="match status" value="1"/>
</dbReference>
<dbReference type="Gene3D" id="1.10.1200.10">
    <property type="entry name" value="ACP-like"/>
    <property type="match status" value="1"/>
</dbReference>
<dbReference type="InterPro" id="IPR016036">
    <property type="entry name" value="Malonyl_transacylase_ACP-bd"/>
</dbReference>
<keyword evidence="2" id="KW-0597">Phosphoprotein</keyword>
<dbReference type="InterPro" id="IPR050091">
    <property type="entry name" value="PKS_NRPS_Biosynth_Enz"/>
</dbReference>
<dbReference type="CDD" id="cd05195">
    <property type="entry name" value="enoyl_red"/>
    <property type="match status" value="1"/>
</dbReference>
<dbReference type="InterPro" id="IPR013217">
    <property type="entry name" value="Methyltransf_12"/>
</dbReference>
<dbReference type="InterPro" id="IPR020807">
    <property type="entry name" value="PKS_DH"/>
</dbReference>
<evidence type="ECO:0000256" key="4">
    <source>
        <dbReference type="ARBA" id="ARBA00022679"/>
    </source>
</evidence>
<dbReference type="Pfam" id="PF00698">
    <property type="entry name" value="Acyl_transf_1"/>
    <property type="match status" value="1"/>
</dbReference>
<dbReference type="SUPFAM" id="SSF53901">
    <property type="entry name" value="Thiolase-like"/>
    <property type="match status" value="1"/>
</dbReference>
<evidence type="ECO:0000259" key="7">
    <source>
        <dbReference type="PROSITE" id="PS50075"/>
    </source>
</evidence>
<dbReference type="GO" id="GO:0006633">
    <property type="term" value="P:fatty acid biosynthetic process"/>
    <property type="evidence" value="ECO:0007669"/>
    <property type="project" value="InterPro"/>
</dbReference>
<dbReference type="Pfam" id="PF08659">
    <property type="entry name" value="KR"/>
    <property type="match status" value="1"/>
</dbReference>
<evidence type="ECO:0000313" key="11">
    <source>
        <dbReference type="Proteomes" id="UP001220324"/>
    </source>
</evidence>
<evidence type="ECO:0000256" key="3">
    <source>
        <dbReference type="ARBA" id="ARBA00022603"/>
    </source>
</evidence>
<dbReference type="Pfam" id="PF08240">
    <property type="entry name" value="ADH_N"/>
    <property type="match status" value="1"/>
</dbReference>
<keyword evidence="11" id="KW-1185">Reference proteome</keyword>
<dbReference type="SMART" id="SM00827">
    <property type="entry name" value="PKS_AT"/>
    <property type="match status" value="1"/>
</dbReference>
<evidence type="ECO:0000256" key="2">
    <source>
        <dbReference type="ARBA" id="ARBA00022553"/>
    </source>
</evidence>
<keyword evidence="3" id="KW-0489">Methyltransferase</keyword>
<dbReference type="GO" id="GO:0004315">
    <property type="term" value="F:3-oxoacyl-[acyl-carrier-protein] synthase activity"/>
    <property type="evidence" value="ECO:0007669"/>
    <property type="project" value="InterPro"/>
</dbReference>
<dbReference type="InterPro" id="IPR009081">
    <property type="entry name" value="PP-bd_ACP"/>
</dbReference>
<dbReference type="Pfam" id="PF08242">
    <property type="entry name" value="Methyltransf_12"/>
    <property type="match status" value="1"/>
</dbReference>
<dbReference type="CDD" id="cd00833">
    <property type="entry name" value="PKS"/>
    <property type="match status" value="1"/>
</dbReference>
<feature type="domain" description="Carrier" evidence="7">
    <location>
        <begin position="2425"/>
        <end position="2500"/>
    </location>
</feature>
<dbReference type="SUPFAM" id="SSF53335">
    <property type="entry name" value="S-adenosyl-L-methionine-dependent methyltransferases"/>
    <property type="match status" value="1"/>
</dbReference>
<dbReference type="SUPFAM" id="SSF55048">
    <property type="entry name" value="Probable ACP-binding domain of malonyl-CoA ACP transacylase"/>
    <property type="match status" value="1"/>
</dbReference>
<keyword evidence="5" id="KW-0511">Multifunctional enzyme</keyword>
<dbReference type="Gene3D" id="3.10.129.110">
    <property type="entry name" value="Polyketide synthase dehydratase"/>
    <property type="match status" value="1"/>
</dbReference>
<dbReference type="PANTHER" id="PTHR43775:SF49">
    <property type="entry name" value="SYNTHASE, PUTATIVE (JCVI)-RELATED"/>
    <property type="match status" value="1"/>
</dbReference>
<reference evidence="10 11" key="1">
    <citation type="journal article" date="2023" name="IMA Fungus">
        <title>Comparative genomic study of the Penicillium genus elucidates a diverse pangenome and 15 lateral gene transfer events.</title>
        <authorList>
            <person name="Petersen C."/>
            <person name="Sorensen T."/>
            <person name="Nielsen M.R."/>
            <person name="Sondergaard T.E."/>
            <person name="Sorensen J.L."/>
            <person name="Fitzpatrick D.A."/>
            <person name="Frisvad J.C."/>
            <person name="Nielsen K.L."/>
        </authorList>
    </citation>
    <scope>NUCLEOTIDE SEQUENCE [LARGE SCALE GENOMIC DNA]</scope>
    <source>
        <strain evidence="10 11">IBT 35679</strain>
    </source>
</reference>
<dbReference type="Gene3D" id="3.90.180.10">
    <property type="entry name" value="Medium-chain alcohol dehydrogenases, catalytic domain"/>
    <property type="match status" value="1"/>
</dbReference>
<dbReference type="Pfam" id="PF13602">
    <property type="entry name" value="ADH_zinc_N_2"/>
    <property type="match status" value="1"/>
</dbReference>
<evidence type="ECO:0000259" key="9">
    <source>
        <dbReference type="PROSITE" id="PS52019"/>
    </source>
</evidence>
<feature type="domain" description="Ketosynthase family 3 (KS3)" evidence="8">
    <location>
        <begin position="69"/>
        <end position="486"/>
    </location>
</feature>
<dbReference type="SUPFAM" id="SSF47336">
    <property type="entry name" value="ACP-like"/>
    <property type="match status" value="1"/>
</dbReference>
<dbReference type="Pfam" id="PF02801">
    <property type="entry name" value="Ketoacyl-synt_C"/>
    <property type="match status" value="1"/>
</dbReference>
<dbReference type="InterPro" id="IPR001227">
    <property type="entry name" value="Ac_transferase_dom_sf"/>
</dbReference>
<dbReference type="PROSITE" id="PS52019">
    <property type="entry name" value="PKS_MFAS_DH"/>
    <property type="match status" value="1"/>
</dbReference>
<dbReference type="FunFam" id="3.40.50.720:FF:000209">
    <property type="entry name" value="Polyketide synthase Pks12"/>
    <property type="match status" value="1"/>
</dbReference>
<dbReference type="InterPro" id="IPR020843">
    <property type="entry name" value="ER"/>
</dbReference>
<dbReference type="GO" id="GO:0008168">
    <property type="term" value="F:methyltransferase activity"/>
    <property type="evidence" value="ECO:0007669"/>
    <property type="project" value="UniProtKB-KW"/>
</dbReference>
<dbReference type="GO" id="GO:0044550">
    <property type="term" value="P:secondary metabolite biosynthetic process"/>
    <property type="evidence" value="ECO:0007669"/>
    <property type="project" value="UniProtKB-ARBA"/>
</dbReference>
<dbReference type="SMART" id="SM00822">
    <property type="entry name" value="PKS_KR"/>
    <property type="match status" value="1"/>
</dbReference>
<feature type="region of interest" description="N-terminal hotdog fold" evidence="6">
    <location>
        <begin position="955"/>
        <end position="1084"/>
    </location>
</feature>
<dbReference type="InterPro" id="IPR016039">
    <property type="entry name" value="Thiolase-like"/>
</dbReference>
<dbReference type="InterPro" id="IPR036291">
    <property type="entry name" value="NAD(P)-bd_dom_sf"/>
</dbReference>
<name>A0AAD6CKS7_9EURO</name>
<keyword evidence="1" id="KW-0596">Phosphopantetheine</keyword>
<organism evidence="10 11">
    <name type="scientific">Penicillium frequentans</name>
    <dbReference type="NCBI Taxonomy" id="3151616"/>
    <lineage>
        <taxon>Eukaryota</taxon>
        <taxon>Fungi</taxon>
        <taxon>Dikarya</taxon>
        <taxon>Ascomycota</taxon>
        <taxon>Pezizomycotina</taxon>
        <taxon>Eurotiomycetes</taxon>
        <taxon>Eurotiomycetidae</taxon>
        <taxon>Eurotiales</taxon>
        <taxon>Aspergillaceae</taxon>
        <taxon>Penicillium</taxon>
    </lineage>
</organism>
<dbReference type="SMART" id="SM00829">
    <property type="entry name" value="PKS_ER"/>
    <property type="match status" value="1"/>
</dbReference>
<dbReference type="InterPro" id="IPR036736">
    <property type="entry name" value="ACP-like_sf"/>
</dbReference>
<dbReference type="InterPro" id="IPR042104">
    <property type="entry name" value="PKS_dehydratase_sf"/>
</dbReference>
<evidence type="ECO:0000256" key="6">
    <source>
        <dbReference type="PROSITE-ProRule" id="PRU01363"/>
    </source>
</evidence>
<dbReference type="InterPro" id="IPR013968">
    <property type="entry name" value="PKS_KR"/>
</dbReference>
<dbReference type="Gene3D" id="3.40.50.150">
    <property type="entry name" value="Vaccinia Virus protein VP39"/>
    <property type="match status" value="1"/>
</dbReference>
<keyword evidence="4" id="KW-0808">Transferase</keyword>
<accession>A0AAD6CKS7</accession>
<dbReference type="InterPro" id="IPR016035">
    <property type="entry name" value="Acyl_Trfase/lysoPLipase"/>
</dbReference>
<dbReference type="SMART" id="SM00825">
    <property type="entry name" value="PKS_KS"/>
    <property type="match status" value="1"/>
</dbReference>
<dbReference type="SMART" id="SM00826">
    <property type="entry name" value="PKS_DH"/>
    <property type="match status" value="1"/>
</dbReference>
<feature type="active site" description="Proton acceptor; for dehydratase activity" evidence="6">
    <location>
        <position position="987"/>
    </location>
</feature>